<organism evidence="3 4">
    <name type="scientific">Mesorhabditis spiculigera</name>
    <dbReference type="NCBI Taxonomy" id="96644"/>
    <lineage>
        <taxon>Eukaryota</taxon>
        <taxon>Metazoa</taxon>
        <taxon>Ecdysozoa</taxon>
        <taxon>Nematoda</taxon>
        <taxon>Chromadorea</taxon>
        <taxon>Rhabditida</taxon>
        <taxon>Rhabditina</taxon>
        <taxon>Rhabditomorpha</taxon>
        <taxon>Rhabditoidea</taxon>
        <taxon>Rhabditidae</taxon>
        <taxon>Mesorhabditinae</taxon>
        <taxon>Mesorhabditis</taxon>
    </lineage>
</organism>
<protein>
    <recommendedName>
        <fullName evidence="2">14-3-3 domain-containing protein</fullName>
    </recommendedName>
</protein>
<evidence type="ECO:0000313" key="3">
    <source>
        <dbReference type="EMBL" id="CAJ0561318.1"/>
    </source>
</evidence>
<dbReference type="Pfam" id="PF00244">
    <property type="entry name" value="14-3-3"/>
    <property type="match status" value="1"/>
</dbReference>
<dbReference type="PRINTS" id="PR00305">
    <property type="entry name" value="1433ZETA"/>
</dbReference>
<dbReference type="CDD" id="cd08774">
    <property type="entry name" value="14-3-3"/>
    <property type="match status" value="1"/>
</dbReference>
<dbReference type="PANTHER" id="PTHR18860">
    <property type="entry name" value="14-3-3 PROTEIN"/>
    <property type="match status" value="1"/>
</dbReference>
<accession>A0AA36C7U9</accession>
<dbReference type="AlphaFoldDB" id="A0AA36C7U9"/>
<feature type="non-terminal residue" evidence="3">
    <location>
        <position position="94"/>
    </location>
</feature>
<evidence type="ECO:0000259" key="2">
    <source>
        <dbReference type="Pfam" id="PF00244"/>
    </source>
</evidence>
<evidence type="ECO:0000313" key="4">
    <source>
        <dbReference type="Proteomes" id="UP001177023"/>
    </source>
</evidence>
<dbReference type="Gene3D" id="1.20.190.20">
    <property type="entry name" value="14-3-3 domain"/>
    <property type="match status" value="1"/>
</dbReference>
<keyword evidence="4" id="KW-1185">Reference proteome</keyword>
<feature type="domain" description="14-3-3" evidence="2">
    <location>
        <begin position="1"/>
        <end position="92"/>
    </location>
</feature>
<dbReference type="Proteomes" id="UP001177023">
    <property type="component" value="Unassembled WGS sequence"/>
</dbReference>
<sequence length="94" mass="10803">MRGDYFRYLGEILLGDDRKALVEKAEQAYNEAFVIAKENMVPTHPIRLGLALNFSVFYYELAGNQQKACKMAREAFDEAVKGLDSLNEDSYKRF</sequence>
<comment type="caution">
    <text evidence="3">The sequence shown here is derived from an EMBL/GenBank/DDBJ whole genome shotgun (WGS) entry which is preliminary data.</text>
</comment>
<dbReference type="InterPro" id="IPR036815">
    <property type="entry name" value="14-3-3_dom_sf"/>
</dbReference>
<dbReference type="SUPFAM" id="SSF48445">
    <property type="entry name" value="14-3-3 protein"/>
    <property type="match status" value="1"/>
</dbReference>
<proteinExistence type="inferred from homology"/>
<dbReference type="InterPro" id="IPR023410">
    <property type="entry name" value="14-3-3_domain"/>
</dbReference>
<name>A0AA36C7U9_9BILA</name>
<dbReference type="EMBL" id="CATQJA010000548">
    <property type="protein sequence ID" value="CAJ0561318.1"/>
    <property type="molecule type" value="Genomic_DNA"/>
</dbReference>
<reference evidence="3" key="1">
    <citation type="submission" date="2023-06" db="EMBL/GenBank/DDBJ databases">
        <authorList>
            <person name="Delattre M."/>
        </authorList>
    </citation>
    <scope>NUCLEOTIDE SEQUENCE</scope>
    <source>
        <strain evidence="3">AF72</strain>
    </source>
</reference>
<comment type="similarity">
    <text evidence="1">Belongs to the 14-3-3 family.</text>
</comment>
<dbReference type="InterPro" id="IPR000308">
    <property type="entry name" value="14-3-3"/>
</dbReference>
<gene>
    <name evidence="3" type="ORF">MSPICULIGERA_LOCUS1795</name>
</gene>
<evidence type="ECO:0000256" key="1">
    <source>
        <dbReference type="ARBA" id="ARBA00006141"/>
    </source>
</evidence>